<feature type="chain" id="PRO_5002243585" evidence="1">
    <location>
        <begin position="24"/>
        <end position="79"/>
    </location>
</feature>
<organism evidence="2 3">
    <name type="scientific">Fonsecaea pedrosoi CBS 271.37</name>
    <dbReference type="NCBI Taxonomy" id="1442368"/>
    <lineage>
        <taxon>Eukaryota</taxon>
        <taxon>Fungi</taxon>
        <taxon>Dikarya</taxon>
        <taxon>Ascomycota</taxon>
        <taxon>Pezizomycotina</taxon>
        <taxon>Eurotiomycetes</taxon>
        <taxon>Chaetothyriomycetidae</taxon>
        <taxon>Chaetothyriales</taxon>
        <taxon>Herpotrichiellaceae</taxon>
        <taxon>Fonsecaea</taxon>
    </lineage>
</organism>
<reference evidence="2 3" key="1">
    <citation type="submission" date="2015-01" db="EMBL/GenBank/DDBJ databases">
        <title>The Genome Sequence of Fonsecaea pedrosoi CBS 271.37.</title>
        <authorList>
            <consortium name="The Broad Institute Genomics Platform"/>
            <person name="Cuomo C."/>
            <person name="de Hoog S."/>
            <person name="Gorbushina A."/>
            <person name="Stielow B."/>
            <person name="Teixiera M."/>
            <person name="Abouelleil A."/>
            <person name="Chapman S.B."/>
            <person name="Priest M."/>
            <person name="Young S.K."/>
            <person name="Wortman J."/>
            <person name="Nusbaum C."/>
            <person name="Birren B."/>
        </authorList>
    </citation>
    <scope>NUCLEOTIDE SEQUENCE [LARGE SCALE GENOMIC DNA]</scope>
    <source>
        <strain evidence="2 3">CBS 271.37</strain>
    </source>
</reference>
<dbReference type="Proteomes" id="UP000053029">
    <property type="component" value="Unassembled WGS sequence"/>
</dbReference>
<dbReference type="AlphaFoldDB" id="A0A0D2HC75"/>
<proteinExistence type="predicted"/>
<keyword evidence="1" id="KW-0732">Signal</keyword>
<accession>A0A0D2HC75</accession>
<dbReference type="HOGENOM" id="CLU_2606065_0_0_1"/>
<evidence type="ECO:0000313" key="3">
    <source>
        <dbReference type="Proteomes" id="UP000053029"/>
    </source>
</evidence>
<keyword evidence="3" id="KW-1185">Reference proteome</keyword>
<dbReference type="GeneID" id="25304671"/>
<name>A0A0D2HC75_9EURO</name>
<feature type="signal peptide" evidence="1">
    <location>
        <begin position="1"/>
        <end position="23"/>
    </location>
</feature>
<dbReference type="RefSeq" id="XP_013285962.1">
    <property type="nucleotide sequence ID" value="XM_013430508.1"/>
</dbReference>
<dbReference type="VEuPathDB" id="FungiDB:Z517_05181"/>
<evidence type="ECO:0000313" key="2">
    <source>
        <dbReference type="EMBL" id="KIW82154.1"/>
    </source>
</evidence>
<protein>
    <submittedName>
        <fullName evidence="2">Uncharacterized protein</fullName>
    </submittedName>
</protein>
<evidence type="ECO:0000256" key="1">
    <source>
        <dbReference type="SAM" id="SignalP"/>
    </source>
</evidence>
<dbReference type="EMBL" id="KN846971">
    <property type="protein sequence ID" value="KIW82154.1"/>
    <property type="molecule type" value="Genomic_DNA"/>
</dbReference>
<sequence length="79" mass="8661">MRSLYVSLTFVLGLLSSVPFSAAENGILFNVTDALPTETSPRKLSDRAVNGTLAESFRLLSRTQVETFLKRSPGVWNAD</sequence>
<gene>
    <name evidence="2" type="ORF">Z517_05181</name>
</gene>